<dbReference type="OrthoDB" id="275232at2"/>
<dbReference type="EMBL" id="LAVA02000046">
    <property type="protein sequence ID" value="OIJ66032.1"/>
    <property type="molecule type" value="Genomic_DNA"/>
</dbReference>
<name>A0A1J4NUQ5_9ACTN</name>
<protein>
    <submittedName>
        <fullName evidence="1">Uncharacterized protein</fullName>
    </submittedName>
</protein>
<dbReference type="Proteomes" id="UP000034196">
    <property type="component" value="Unassembled WGS sequence"/>
</dbReference>
<gene>
    <name evidence="1" type="ORF">WN71_020405</name>
</gene>
<accession>A0A1J4NUQ5</accession>
<sequence length="138" mass="15402">MLGQVIFDRFPVVGRFRELEYGCTDGPSIRAAVRMAAPGYEGDLVRYLRAGTTVFATPSAVPDVLSGTGEFIEGLHLLTDGHWLWYSDLPHYVGRYHVEIDPAFIEHARSNDWTAPQVSDEHLEVMVALLIGDEEEPT</sequence>
<comment type="caution">
    <text evidence="1">The sequence shown here is derived from an EMBL/GenBank/DDBJ whole genome shotgun (WGS) entry which is preliminary data.</text>
</comment>
<keyword evidence="2" id="KW-1185">Reference proteome</keyword>
<reference evidence="1" key="1">
    <citation type="submission" date="2016-10" db="EMBL/GenBank/DDBJ databases">
        <title>Genome sequence of Streptomyces mangrovisoli MUSC 149.</title>
        <authorList>
            <person name="Lee L.-H."/>
            <person name="Ser H.-L."/>
        </authorList>
    </citation>
    <scope>NUCLEOTIDE SEQUENCE [LARGE SCALE GENOMIC DNA]</scope>
    <source>
        <strain evidence="1">MUSC 149</strain>
    </source>
</reference>
<dbReference type="AlphaFoldDB" id="A0A1J4NUQ5"/>
<dbReference type="STRING" id="1428628.WN71_020405"/>
<organism evidence="1 2">
    <name type="scientific">Streptomyces mangrovisoli</name>
    <dbReference type="NCBI Taxonomy" id="1428628"/>
    <lineage>
        <taxon>Bacteria</taxon>
        <taxon>Bacillati</taxon>
        <taxon>Actinomycetota</taxon>
        <taxon>Actinomycetes</taxon>
        <taxon>Kitasatosporales</taxon>
        <taxon>Streptomycetaceae</taxon>
        <taxon>Streptomyces</taxon>
    </lineage>
</organism>
<proteinExistence type="predicted"/>
<evidence type="ECO:0000313" key="1">
    <source>
        <dbReference type="EMBL" id="OIJ66032.1"/>
    </source>
</evidence>
<evidence type="ECO:0000313" key="2">
    <source>
        <dbReference type="Proteomes" id="UP000034196"/>
    </source>
</evidence>